<evidence type="ECO:0000256" key="10">
    <source>
        <dbReference type="ARBA" id="ARBA00029362"/>
    </source>
</evidence>
<dbReference type="Pfam" id="PF03416">
    <property type="entry name" value="Peptidase_C54"/>
    <property type="match status" value="1"/>
</dbReference>
<dbReference type="SUPFAM" id="SSF54001">
    <property type="entry name" value="Cysteine proteinases"/>
    <property type="match status" value="1"/>
</dbReference>
<comment type="subcellular location">
    <subcellularLocation>
        <location evidence="1 11">Cytoplasm</location>
    </subcellularLocation>
</comment>
<dbReference type="InterPro" id="IPR005078">
    <property type="entry name" value="Peptidase_C54"/>
</dbReference>
<dbReference type="GO" id="GO:0000423">
    <property type="term" value="P:mitophagy"/>
    <property type="evidence" value="ECO:0007669"/>
    <property type="project" value="TreeGrafter"/>
</dbReference>
<evidence type="ECO:0000256" key="2">
    <source>
        <dbReference type="ARBA" id="ARBA00010958"/>
    </source>
</evidence>
<dbReference type="InterPro" id="IPR038765">
    <property type="entry name" value="Papain-like_cys_pep_sf"/>
</dbReference>
<dbReference type="EMBL" id="CAKKNE010000004">
    <property type="protein sequence ID" value="CAH0373668.1"/>
    <property type="molecule type" value="Genomic_DNA"/>
</dbReference>
<dbReference type="PANTHER" id="PTHR22624">
    <property type="entry name" value="CYSTEINE PROTEASE ATG4"/>
    <property type="match status" value="1"/>
</dbReference>
<keyword evidence="5 11" id="KW-0645">Protease</keyword>
<dbReference type="GO" id="GO:0034727">
    <property type="term" value="P:piecemeal microautophagy of the nucleus"/>
    <property type="evidence" value="ECO:0007669"/>
    <property type="project" value="TreeGrafter"/>
</dbReference>
<evidence type="ECO:0000256" key="1">
    <source>
        <dbReference type="ARBA" id="ARBA00004496"/>
    </source>
</evidence>
<accession>A0A8J2SNI7</accession>
<dbReference type="GO" id="GO:0019786">
    <property type="term" value="F:protein-phosphatidylethanolamide deconjugating activity"/>
    <property type="evidence" value="ECO:0007669"/>
    <property type="project" value="InterPro"/>
</dbReference>
<dbReference type="GO" id="GO:0035973">
    <property type="term" value="P:aggrephagy"/>
    <property type="evidence" value="ECO:0007669"/>
    <property type="project" value="TreeGrafter"/>
</dbReference>
<evidence type="ECO:0000256" key="6">
    <source>
        <dbReference type="ARBA" id="ARBA00022801"/>
    </source>
</evidence>
<dbReference type="PANTHER" id="PTHR22624:SF49">
    <property type="entry name" value="CYSTEINE PROTEASE"/>
    <property type="match status" value="1"/>
</dbReference>
<dbReference type="GO" id="GO:0016485">
    <property type="term" value="P:protein processing"/>
    <property type="evidence" value="ECO:0007669"/>
    <property type="project" value="TreeGrafter"/>
</dbReference>
<evidence type="ECO:0000256" key="3">
    <source>
        <dbReference type="ARBA" id="ARBA00022448"/>
    </source>
</evidence>
<protein>
    <recommendedName>
        <fullName evidence="11">Cysteine protease</fullName>
        <ecNumber evidence="11">3.4.22.-</ecNumber>
    </recommendedName>
</protein>
<dbReference type="OrthoDB" id="2960936at2759"/>
<comment type="caution">
    <text evidence="13">The sequence shown here is derived from an EMBL/GenBank/DDBJ whole genome shotgun (WGS) entry which is preliminary data.</text>
</comment>
<dbReference type="InterPro" id="IPR046792">
    <property type="entry name" value="Peptidase_C54_cat"/>
</dbReference>
<keyword evidence="6 11" id="KW-0378">Hydrolase</keyword>
<dbReference type="EC" id="3.4.22.-" evidence="11"/>
<name>A0A8J2SNI7_9STRA</name>
<keyword evidence="14" id="KW-1185">Reference proteome</keyword>
<dbReference type="GO" id="GO:0004197">
    <property type="term" value="F:cysteine-type endopeptidase activity"/>
    <property type="evidence" value="ECO:0007669"/>
    <property type="project" value="TreeGrafter"/>
</dbReference>
<evidence type="ECO:0000256" key="11">
    <source>
        <dbReference type="RuleBase" id="RU363115"/>
    </source>
</evidence>
<evidence type="ECO:0000256" key="4">
    <source>
        <dbReference type="ARBA" id="ARBA00022490"/>
    </source>
</evidence>
<feature type="domain" description="Peptidase C54 catalytic" evidence="12">
    <location>
        <begin position="31"/>
        <end position="351"/>
    </location>
</feature>
<dbReference type="Proteomes" id="UP000789595">
    <property type="component" value="Unassembled WGS sequence"/>
</dbReference>
<evidence type="ECO:0000313" key="14">
    <source>
        <dbReference type="Proteomes" id="UP000789595"/>
    </source>
</evidence>
<keyword evidence="9 11" id="KW-0072">Autophagy</keyword>
<reference evidence="13" key="1">
    <citation type="submission" date="2021-11" db="EMBL/GenBank/DDBJ databases">
        <authorList>
            <consortium name="Genoscope - CEA"/>
            <person name="William W."/>
        </authorList>
    </citation>
    <scope>NUCLEOTIDE SEQUENCE</scope>
</reference>
<evidence type="ECO:0000259" key="12">
    <source>
        <dbReference type="Pfam" id="PF03416"/>
    </source>
</evidence>
<dbReference type="GO" id="GO:0005737">
    <property type="term" value="C:cytoplasm"/>
    <property type="evidence" value="ECO:0007669"/>
    <property type="project" value="UniProtKB-SubCell"/>
</dbReference>
<keyword evidence="8 11" id="KW-0653">Protein transport</keyword>
<evidence type="ECO:0000313" key="13">
    <source>
        <dbReference type="EMBL" id="CAH0373668.1"/>
    </source>
</evidence>
<gene>
    <name evidence="13" type="ORF">PECAL_4P08890</name>
</gene>
<dbReference type="GO" id="GO:0000045">
    <property type="term" value="P:autophagosome assembly"/>
    <property type="evidence" value="ECO:0007669"/>
    <property type="project" value="TreeGrafter"/>
</dbReference>
<evidence type="ECO:0000256" key="9">
    <source>
        <dbReference type="ARBA" id="ARBA00023006"/>
    </source>
</evidence>
<evidence type="ECO:0000256" key="7">
    <source>
        <dbReference type="ARBA" id="ARBA00022807"/>
    </source>
</evidence>
<keyword evidence="7" id="KW-0788">Thiol protease</keyword>
<sequence>MLIDVGSSGPRSASFFFLGVSYRSELNFGLAIKQALWMTYRCGFPRMRPYLHTDDTGWGCMLRSAQMLMANALLRHLALDAMPWHQIQQRVLQWFVDSTGVEAVYSIHNLTRCGQLYDILPGEWYGPGIAACILRDLCECHRHKLGGPAIKLVVTPAGKLLCIETILDKMTRYTLDHDHAAKTQPFTKPSNNGLNHDPLVKPQPRILSPAHEQCSPASVRRLAYDKRLELPWEAALVIFMPLRLGLEELETEYIPELLYAIRLRQSLGLIGGQPRRALFFPGMYQLNCTPHLVGFDPHTVQPALLTEDCSDLPVDSICCNAPTYVNPDGLDPSLALGFYCCGRDDFLSFCNEMRRLPRNGRKQMLLNITEAHGDAPETDLGTIDRPFSYPCHGEGTRGDEWEVI</sequence>
<comment type="similarity">
    <text evidence="2 11">Belongs to the peptidase C54 family.</text>
</comment>
<proteinExistence type="inferred from homology"/>
<dbReference type="GO" id="GO:0015031">
    <property type="term" value="P:protein transport"/>
    <property type="evidence" value="ECO:0007669"/>
    <property type="project" value="UniProtKB-KW"/>
</dbReference>
<comment type="catalytic activity">
    <reaction evidence="10">
        <text>[protein]-C-terminal L-amino acid-glycyl-phosphatidylethanolamide + H2O = [protein]-C-terminal L-amino acid-glycine + a 1,2-diacyl-sn-glycero-3-phosphoethanolamine</text>
        <dbReference type="Rhea" id="RHEA:67548"/>
        <dbReference type="Rhea" id="RHEA-COMP:17323"/>
        <dbReference type="Rhea" id="RHEA-COMP:17324"/>
        <dbReference type="ChEBI" id="CHEBI:15377"/>
        <dbReference type="ChEBI" id="CHEBI:64612"/>
        <dbReference type="ChEBI" id="CHEBI:172940"/>
        <dbReference type="ChEBI" id="CHEBI:172941"/>
    </reaction>
    <physiologicalReaction direction="left-to-right" evidence="10">
        <dbReference type="Rhea" id="RHEA:67549"/>
    </physiologicalReaction>
</comment>
<keyword evidence="3" id="KW-0813">Transport</keyword>
<evidence type="ECO:0000256" key="8">
    <source>
        <dbReference type="ARBA" id="ARBA00022927"/>
    </source>
</evidence>
<keyword evidence="4 11" id="KW-0963">Cytoplasm</keyword>
<comment type="function">
    <text evidence="11">Cysteine protease that plays a key role in autophagy by mediating both proteolytic activation and delipidation of ATG8 family proteins.</text>
</comment>
<organism evidence="13 14">
    <name type="scientific">Pelagomonas calceolata</name>
    <dbReference type="NCBI Taxonomy" id="35677"/>
    <lineage>
        <taxon>Eukaryota</taxon>
        <taxon>Sar</taxon>
        <taxon>Stramenopiles</taxon>
        <taxon>Ochrophyta</taxon>
        <taxon>Pelagophyceae</taxon>
        <taxon>Pelagomonadales</taxon>
        <taxon>Pelagomonadaceae</taxon>
        <taxon>Pelagomonas</taxon>
    </lineage>
</organism>
<dbReference type="AlphaFoldDB" id="A0A8J2SNI7"/>
<evidence type="ECO:0000256" key="5">
    <source>
        <dbReference type="ARBA" id="ARBA00022670"/>
    </source>
</evidence>